<dbReference type="InterPro" id="IPR000835">
    <property type="entry name" value="HTH_MarR-typ"/>
</dbReference>
<feature type="region of interest" description="Disordered" evidence="1">
    <location>
        <begin position="146"/>
        <end position="170"/>
    </location>
</feature>
<dbReference type="SMART" id="SM00347">
    <property type="entry name" value="HTH_MARR"/>
    <property type="match status" value="1"/>
</dbReference>
<dbReference type="InterPro" id="IPR036390">
    <property type="entry name" value="WH_DNA-bd_sf"/>
</dbReference>
<dbReference type="Gene3D" id="1.10.10.10">
    <property type="entry name" value="Winged helix-like DNA-binding domain superfamily/Winged helix DNA-binding domain"/>
    <property type="match status" value="1"/>
</dbReference>
<dbReference type="Proteomes" id="UP001499884">
    <property type="component" value="Unassembled WGS sequence"/>
</dbReference>
<gene>
    <name evidence="3" type="ORF">GCM10023082_00670</name>
</gene>
<evidence type="ECO:0000256" key="1">
    <source>
        <dbReference type="SAM" id="MobiDB-lite"/>
    </source>
</evidence>
<feature type="compositionally biased region" description="Basic and acidic residues" evidence="1">
    <location>
        <begin position="159"/>
        <end position="170"/>
    </location>
</feature>
<dbReference type="PROSITE" id="PS50995">
    <property type="entry name" value="HTH_MARR_2"/>
    <property type="match status" value="1"/>
</dbReference>
<keyword evidence="4" id="KW-1185">Reference proteome</keyword>
<dbReference type="PANTHER" id="PTHR33164:SF43">
    <property type="entry name" value="HTH-TYPE TRANSCRIPTIONAL REPRESSOR YETL"/>
    <property type="match status" value="1"/>
</dbReference>
<dbReference type="Pfam" id="PF12802">
    <property type="entry name" value="MarR_2"/>
    <property type="match status" value="1"/>
</dbReference>
<protein>
    <recommendedName>
        <fullName evidence="2">HTH marR-type domain-containing protein</fullName>
    </recommendedName>
</protein>
<proteinExistence type="predicted"/>
<accession>A0ABP7DJI7</accession>
<name>A0ABP7DJI7_9ACTN</name>
<dbReference type="SUPFAM" id="SSF46785">
    <property type="entry name" value="Winged helix' DNA-binding domain"/>
    <property type="match status" value="1"/>
</dbReference>
<dbReference type="InterPro" id="IPR039422">
    <property type="entry name" value="MarR/SlyA-like"/>
</dbReference>
<comment type="caution">
    <text evidence="3">The sequence shown here is derived from an EMBL/GenBank/DDBJ whole genome shotgun (WGS) entry which is preliminary data.</text>
</comment>
<reference evidence="4" key="1">
    <citation type="journal article" date="2019" name="Int. J. Syst. Evol. Microbiol.">
        <title>The Global Catalogue of Microorganisms (GCM) 10K type strain sequencing project: providing services to taxonomists for standard genome sequencing and annotation.</title>
        <authorList>
            <consortium name="The Broad Institute Genomics Platform"/>
            <consortium name="The Broad Institute Genome Sequencing Center for Infectious Disease"/>
            <person name="Wu L."/>
            <person name="Ma J."/>
        </authorList>
    </citation>
    <scope>NUCLEOTIDE SEQUENCE [LARGE SCALE GENOMIC DNA]</scope>
    <source>
        <strain evidence="4">JCM 30846</strain>
    </source>
</reference>
<dbReference type="InterPro" id="IPR036388">
    <property type="entry name" value="WH-like_DNA-bd_sf"/>
</dbReference>
<evidence type="ECO:0000259" key="2">
    <source>
        <dbReference type="PROSITE" id="PS50995"/>
    </source>
</evidence>
<organism evidence="3 4">
    <name type="scientific">Streptomyces tremellae</name>
    <dbReference type="NCBI Taxonomy" id="1124239"/>
    <lineage>
        <taxon>Bacteria</taxon>
        <taxon>Bacillati</taxon>
        <taxon>Actinomycetota</taxon>
        <taxon>Actinomycetes</taxon>
        <taxon>Kitasatosporales</taxon>
        <taxon>Streptomycetaceae</taxon>
        <taxon>Streptomyces</taxon>
    </lineage>
</organism>
<dbReference type="EMBL" id="BAABEP010000001">
    <property type="protein sequence ID" value="GAA3706560.1"/>
    <property type="molecule type" value="Genomic_DNA"/>
</dbReference>
<sequence length="170" mass="17843">MSDPATSWDGALTHVLWSAQNAVHRRVQEALEGLGVTATQLGLAVHLDELGPLSAADLSRGFHIAPQSVGTALGHLERLGWAGRRPHPVHGRVVLYALTDTGRAGVAHGREAMAEANEAVTAGLSAAEVARLTELLRRVTEGIDGPVAGVQPSRPLRGQGREHTPRMGSA</sequence>
<feature type="domain" description="HTH marR-type" evidence="2">
    <location>
        <begin position="9"/>
        <end position="141"/>
    </location>
</feature>
<evidence type="ECO:0000313" key="4">
    <source>
        <dbReference type="Proteomes" id="UP001499884"/>
    </source>
</evidence>
<dbReference type="RefSeq" id="WP_345639698.1">
    <property type="nucleotide sequence ID" value="NZ_BAABEP010000001.1"/>
</dbReference>
<dbReference type="PANTHER" id="PTHR33164">
    <property type="entry name" value="TRANSCRIPTIONAL REGULATOR, MARR FAMILY"/>
    <property type="match status" value="1"/>
</dbReference>
<evidence type="ECO:0000313" key="3">
    <source>
        <dbReference type="EMBL" id="GAA3706560.1"/>
    </source>
</evidence>